<feature type="domain" description="T-SNARE coiled-coil homology" evidence="8">
    <location>
        <begin position="601"/>
        <end position="655"/>
    </location>
</feature>
<dbReference type="PANTHER" id="PTHR32089:SF112">
    <property type="entry name" value="LYSOZYME-LIKE PROTEIN-RELATED"/>
    <property type="match status" value="1"/>
</dbReference>
<dbReference type="AlphaFoldDB" id="A0A176YN17"/>
<feature type="domain" description="HAMP" evidence="9">
    <location>
        <begin position="348"/>
        <end position="401"/>
    </location>
</feature>
<protein>
    <submittedName>
        <fullName evidence="10">Chemotaxis protein</fullName>
    </submittedName>
</protein>
<dbReference type="Gene3D" id="6.10.340.10">
    <property type="match status" value="1"/>
</dbReference>
<feature type="transmembrane region" description="Helical" evidence="6">
    <location>
        <begin position="325"/>
        <end position="348"/>
    </location>
</feature>
<feature type="transmembrane region" description="Helical" evidence="6">
    <location>
        <begin position="6"/>
        <end position="28"/>
    </location>
</feature>
<accession>A0A176YN17</accession>
<dbReference type="InterPro" id="IPR004089">
    <property type="entry name" value="MCPsignal_dom"/>
</dbReference>
<keyword evidence="6" id="KW-0812">Transmembrane</keyword>
<evidence type="ECO:0000259" key="9">
    <source>
        <dbReference type="PROSITE" id="PS50885"/>
    </source>
</evidence>
<dbReference type="OrthoDB" id="3289104at2"/>
<dbReference type="GO" id="GO:0007165">
    <property type="term" value="P:signal transduction"/>
    <property type="evidence" value="ECO:0007669"/>
    <property type="project" value="UniProtKB-KW"/>
</dbReference>
<evidence type="ECO:0000259" key="7">
    <source>
        <dbReference type="PROSITE" id="PS50111"/>
    </source>
</evidence>
<dbReference type="Proteomes" id="UP000076959">
    <property type="component" value="Unassembled WGS sequence"/>
</dbReference>
<dbReference type="SMART" id="SM00304">
    <property type="entry name" value="HAMP"/>
    <property type="match status" value="1"/>
</dbReference>
<comment type="subcellular location">
    <subcellularLocation>
        <location evidence="1">Cell inner membrane</location>
        <topology evidence="1">Multi-pass membrane protein</topology>
    </subcellularLocation>
</comment>
<evidence type="ECO:0000256" key="5">
    <source>
        <dbReference type="PROSITE-ProRule" id="PRU00284"/>
    </source>
</evidence>
<keyword evidence="2" id="KW-1003">Cell membrane</keyword>
<dbReference type="PROSITE" id="PS50192">
    <property type="entry name" value="T_SNARE"/>
    <property type="match status" value="1"/>
</dbReference>
<evidence type="ECO:0000256" key="6">
    <source>
        <dbReference type="SAM" id="Phobius"/>
    </source>
</evidence>
<keyword evidence="11" id="KW-1185">Reference proteome</keyword>
<dbReference type="GO" id="GO:0005886">
    <property type="term" value="C:plasma membrane"/>
    <property type="evidence" value="ECO:0007669"/>
    <property type="project" value="UniProtKB-SubCell"/>
</dbReference>
<organism evidence="10 11">
    <name type="scientific">Bradyrhizobium centrolobii</name>
    <dbReference type="NCBI Taxonomy" id="1505087"/>
    <lineage>
        <taxon>Bacteria</taxon>
        <taxon>Pseudomonadati</taxon>
        <taxon>Pseudomonadota</taxon>
        <taxon>Alphaproteobacteria</taxon>
        <taxon>Hyphomicrobiales</taxon>
        <taxon>Nitrobacteraceae</taxon>
        <taxon>Bradyrhizobium</taxon>
    </lineage>
</organism>
<evidence type="ECO:0000256" key="4">
    <source>
        <dbReference type="ARBA" id="ARBA00029447"/>
    </source>
</evidence>
<dbReference type="SUPFAM" id="SSF58104">
    <property type="entry name" value="Methyl-accepting chemotaxis protein (MCP) signaling domain"/>
    <property type="match status" value="1"/>
</dbReference>
<evidence type="ECO:0000313" key="10">
    <source>
        <dbReference type="EMBL" id="OAF08564.1"/>
    </source>
</evidence>
<evidence type="ECO:0000256" key="3">
    <source>
        <dbReference type="ARBA" id="ARBA00023224"/>
    </source>
</evidence>
<sequence>MLAKLSIRSILGLVISVLGIILIGKLAMEVRGALNRNNSAQRVGRLVAVSEQLLATVSSFRRERGTILAALAAEGTADASADKRAASNREVSEAAYQRVQDLFAGSSEPGLTARMSAVLAAHATLATLRSKADVAIHQPKSSREMAFAQQFPQMTQAYLDTLIQLTDKIEGSIRLIDPVLDYLLGMKRSAWAARDAAGQVIIRMGAAASSEKPWTVTEIVGAAEDVGRADRAWNDVLEAASRSDAPPAIVDSIARWKRPDAIAMAEQHKDYINSLNNGQPIKVKYADLAKLESALQDLRSDVATVALAEMVSHAERQMSLARWGLVADAGMMLLAVAVAAFGFALVHFRVTGPLRNLAVAMRGLAKRDYGIQLAGQDRGDEVGEMTRAVAVFRDSMIEGDRLARERKAEQEVKERRRIAVEGLIEKFESTVTESLHTLASASNELNATARSMSATEEDGRSKAVAVANVSQEASANVQTVAAATEQLSASISEINRQVTESSATASAAAEQAELTNREVKALSDAAQRIGDVVELISGIAKQTNLLALNATIEAAKAGETGKGFAVVALEVKNLASQTADATNEITGQVSSIQDATGSAVRAIQSISETIQRVSQIAAAIAAAVEEQGAATREIARNVQQASEGTTEVSRHIASVSEAAADTGLAAGEVLDAAEMLARLSSDLRSDVDRFVGDLRTA</sequence>
<comment type="similarity">
    <text evidence="4">Belongs to the methyl-accepting chemotaxis (MCP) protein family.</text>
</comment>
<evidence type="ECO:0000259" key="8">
    <source>
        <dbReference type="PROSITE" id="PS50192"/>
    </source>
</evidence>
<dbReference type="InterPro" id="IPR003660">
    <property type="entry name" value="HAMP_dom"/>
</dbReference>
<keyword evidence="2" id="KW-0997">Cell inner membrane</keyword>
<evidence type="ECO:0000256" key="1">
    <source>
        <dbReference type="ARBA" id="ARBA00004429"/>
    </source>
</evidence>
<dbReference type="SMART" id="SM00283">
    <property type="entry name" value="MA"/>
    <property type="match status" value="1"/>
</dbReference>
<keyword evidence="3 5" id="KW-0807">Transducer</keyword>
<dbReference type="RefSeq" id="WP_063701014.1">
    <property type="nucleotide sequence ID" value="NZ_LUUB01000061.1"/>
</dbReference>
<dbReference type="EMBL" id="LUUB01000061">
    <property type="protein sequence ID" value="OAF08564.1"/>
    <property type="molecule type" value="Genomic_DNA"/>
</dbReference>
<keyword evidence="6" id="KW-0472">Membrane</keyword>
<reference evidence="10 11" key="1">
    <citation type="submission" date="2016-03" db="EMBL/GenBank/DDBJ databases">
        <title>Draft Genome Sequence of the Strain BR 10245 (Bradyrhizobium sp.) isolated from nodules of Centrolobium paraense.</title>
        <authorList>
            <person name="Simoes-Araujo J.L.Sr."/>
            <person name="Barauna A.C."/>
            <person name="Silva K."/>
            <person name="Zilli J.E."/>
        </authorList>
    </citation>
    <scope>NUCLEOTIDE SEQUENCE [LARGE SCALE GENOMIC DNA]</scope>
    <source>
        <strain evidence="10 11">BR 10245</strain>
    </source>
</reference>
<keyword evidence="6" id="KW-1133">Transmembrane helix</keyword>
<dbReference type="Gene3D" id="1.10.287.950">
    <property type="entry name" value="Methyl-accepting chemotaxis protein"/>
    <property type="match status" value="1"/>
</dbReference>
<evidence type="ECO:0000256" key="2">
    <source>
        <dbReference type="ARBA" id="ARBA00022519"/>
    </source>
</evidence>
<proteinExistence type="inferred from homology"/>
<dbReference type="PANTHER" id="PTHR32089">
    <property type="entry name" value="METHYL-ACCEPTING CHEMOTAXIS PROTEIN MCPB"/>
    <property type="match status" value="1"/>
</dbReference>
<name>A0A176YN17_9BRAD</name>
<dbReference type="Pfam" id="PF00015">
    <property type="entry name" value="MCPsignal"/>
    <property type="match status" value="1"/>
</dbReference>
<dbReference type="PROSITE" id="PS50885">
    <property type="entry name" value="HAMP"/>
    <property type="match status" value="1"/>
</dbReference>
<gene>
    <name evidence="10" type="ORF">AYJ54_14205</name>
</gene>
<feature type="domain" description="Methyl-accepting transducer" evidence="7">
    <location>
        <begin position="441"/>
        <end position="677"/>
    </location>
</feature>
<dbReference type="STRING" id="1505087.AYJ54_14205"/>
<dbReference type="InterPro" id="IPR000727">
    <property type="entry name" value="T_SNARE_dom"/>
</dbReference>
<comment type="caution">
    <text evidence="10">The sequence shown here is derived from an EMBL/GenBank/DDBJ whole genome shotgun (WGS) entry which is preliminary data.</text>
</comment>
<dbReference type="PROSITE" id="PS50111">
    <property type="entry name" value="CHEMOTAXIS_TRANSDUC_2"/>
    <property type="match status" value="1"/>
</dbReference>
<evidence type="ECO:0000313" key="11">
    <source>
        <dbReference type="Proteomes" id="UP000076959"/>
    </source>
</evidence>